<evidence type="ECO:0000256" key="1">
    <source>
        <dbReference type="ARBA" id="ARBA00009370"/>
    </source>
</evidence>
<reference evidence="5 6" key="1">
    <citation type="submission" date="2015-07" db="EMBL/GenBank/DDBJ databases">
        <title>Genome analysis of myxobacterium Chondromyces crocatus Cm c5 reveals a high potential for natural compound synthesis and the genetic basis for the loss of fruiting body formation.</title>
        <authorList>
            <person name="Zaburannyi N."/>
            <person name="Bunk B."/>
            <person name="Maier J."/>
            <person name="Overmann J."/>
            <person name="Mueller R."/>
        </authorList>
    </citation>
    <scope>NUCLEOTIDE SEQUENCE [LARGE SCALE GENOMIC DNA]</scope>
    <source>
        <strain evidence="5 6">Cm c5</strain>
    </source>
</reference>
<dbReference type="GO" id="GO:0004252">
    <property type="term" value="F:serine-type endopeptidase activity"/>
    <property type="evidence" value="ECO:0007669"/>
    <property type="project" value="InterPro"/>
</dbReference>
<dbReference type="AlphaFoldDB" id="A0A0K1E5X0"/>
<evidence type="ECO:0000313" key="6">
    <source>
        <dbReference type="Proteomes" id="UP000067626"/>
    </source>
</evidence>
<dbReference type="NCBIfam" id="TIGR02227">
    <property type="entry name" value="sigpep_I_bact"/>
    <property type="match status" value="1"/>
</dbReference>
<sequence length="211" mass="23036">MQKLFKGLGWTLGILAIIALALRALILDVWTVPEDPVLDASIAPTLASGDVIVTLTRGVPTFGELARCPDPDARGGYVIGRVAGVRGDVVEVDGVSLTVNGTRYDAESVCPEPKMFVKHPSTGNEVEIRCDEVVMGGGKHTRGNSPKGPLERKLRHEVREGTVFLLSDNRNLHDDSRDFGSQPQATCQQIVFRLWGKGGWENTARRFSFVR</sequence>
<comment type="subcellular location">
    <subcellularLocation>
        <location evidence="3">Membrane</location>
        <topology evidence="3">Single-pass type II membrane protein</topology>
    </subcellularLocation>
</comment>
<comment type="catalytic activity">
    <reaction evidence="3">
        <text>Cleavage of hydrophobic, N-terminal signal or leader sequences from secreted and periplasmic proteins.</text>
        <dbReference type="EC" id="3.4.21.89"/>
    </reaction>
</comment>
<dbReference type="PANTHER" id="PTHR43390:SF1">
    <property type="entry name" value="CHLOROPLAST PROCESSING PEPTIDASE"/>
    <property type="match status" value="1"/>
</dbReference>
<evidence type="ECO:0000313" key="5">
    <source>
        <dbReference type="EMBL" id="AKT36275.1"/>
    </source>
</evidence>
<dbReference type="InterPro" id="IPR036286">
    <property type="entry name" value="LexA/Signal_pep-like_sf"/>
</dbReference>
<evidence type="ECO:0000256" key="2">
    <source>
        <dbReference type="ARBA" id="ARBA00019232"/>
    </source>
</evidence>
<dbReference type="PANTHER" id="PTHR43390">
    <property type="entry name" value="SIGNAL PEPTIDASE I"/>
    <property type="match status" value="1"/>
</dbReference>
<evidence type="ECO:0000256" key="3">
    <source>
        <dbReference type="RuleBase" id="RU362042"/>
    </source>
</evidence>
<dbReference type="EMBL" id="CP012159">
    <property type="protein sequence ID" value="AKT36275.1"/>
    <property type="molecule type" value="Genomic_DNA"/>
</dbReference>
<dbReference type="OrthoDB" id="5514877at2"/>
<dbReference type="RefSeq" id="WP_050428815.1">
    <property type="nucleotide sequence ID" value="NZ_CP012159.1"/>
</dbReference>
<feature type="domain" description="Peptidase S26" evidence="4">
    <location>
        <begin position="14"/>
        <end position="186"/>
    </location>
</feature>
<dbReference type="EC" id="3.4.21.89" evidence="3"/>
<keyword evidence="6" id="KW-1185">Reference proteome</keyword>
<dbReference type="PRINTS" id="PR00727">
    <property type="entry name" value="LEADERPTASE"/>
</dbReference>
<comment type="similarity">
    <text evidence="1 3">Belongs to the peptidase S26 family.</text>
</comment>
<protein>
    <recommendedName>
        <fullName evidence="2 3">Signal peptidase I</fullName>
        <ecNumber evidence="3">3.4.21.89</ecNumber>
    </recommendedName>
</protein>
<accession>A0A0K1E5X0</accession>
<dbReference type="InterPro" id="IPR019533">
    <property type="entry name" value="Peptidase_S26"/>
</dbReference>
<evidence type="ECO:0000259" key="4">
    <source>
        <dbReference type="Pfam" id="PF10502"/>
    </source>
</evidence>
<gene>
    <name evidence="5" type="ORF">CMC5_003890</name>
</gene>
<keyword evidence="3" id="KW-0378">Hydrolase</keyword>
<proteinExistence type="inferred from homology"/>
<name>A0A0K1E5X0_CHOCO</name>
<dbReference type="Gene3D" id="2.10.109.10">
    <property type="entry name" value="Umud Fragment, subunit A"/>
    <property type="match status" value="1"/>
</dbReference>
<dbReference type="GO" id="GO:0006465">
    <property type="term" value="P:signal peptide processing"/>
    <property type="evidence" value="ECO:0007669"/>
    <property type="project" value="InterPro"/>
</dbReference>
<dbReference type="SUPFAM" id="SSF51306">
    <property type="entry name" value="LexA/Signal peptidase"/>
    <property type="match status" value="1"/>
</dbReference>
<organism evidence="5 6">
    <name type="scientific">Chondromyces crocatus</name>
    <dbReference type="NCBI Taxonomy" id="52"/>
    <lineage>
        <taxon>Bacteria</taxon>
        <taxon>Pseudomonadati</taxon>
        <taxon>Myxococcota</taxon>
        <taxon>Polyangia</taxon>
        <taxon>Polyangiales</taxon>
        <taxon>Polyangiaceae</taxon>
        <taxon>Chondromyces</taxon>
    </lineage>
</organism>
<dbReference type="GO" id="GO:0016020">
    <property type="term" value="C:membrane"/>
    <property type="evidence" value="ECO:0007669"/>
    <property type="project" value="UniProtKB-SubCell"/>
</dbReference>
<dbReference type="InterPro" id="IPR000223">
    <property type="entry name" value="Pept_S26A_signal_pept_1"/>
</dbReference>
<dbReference type="STRING" id="52.CMC5_003890"/>
<keyword evidence="3" id="KW-0645">Protease</keyword>
<dbReference type="KEGG" id="ccro:CMC5_003890"/>
<dbReference type="GO" id="GO:0009003">
    <property type="term" value="F:signal peptidase activity"/>
    <property type="evidence" value="ECO:0007669"/>
    <property type="project" value="UniProtKB-EC"/>
</dbReference>
<dbReference type="Proteomes" id="UP000067626">
    <property type="component" value="Chromosome"/>
</dbReference>
<dbReference type="Pfam" id="PF10502">
    <property type="entry name" value="Peptidase_S26"/>
    <property type="match status" value="1"/>
</dbReference>